<gene>
    <name evidence="3" type="ORF">MNBD_NITROSPIRAE02-1494</name>
</gene>
<organism evidence="3">
    <name type="scientific">hydrothermal vent metagenome</name>
    <dbReference type="NCBI Taxonomy" id="652676"/>
    <lineage>
        <taxon>unclassified sequences</taxon>
        <taxon>metagenomes</taxon>
        <taxon>ecological metagenomes</taxon>
    </lineage>
</organism>
<sequence>LYDPEAEARNIVDAFQFDGKGILVVLGLGLGYHLKELVQRFPKAEILVVEAMPEIYEMAMQHRIISGLEGRIRFVVGFAVEEAIKEITSQQMKLGMVSLSVFSLSSAVSAFQDYYSPILAAFRNTMNVKLWDRLRYSRFREDVCNVILIDFAYFLTREIESALVSLGHRVIRVPVSREDGGEVIVSRLIKKIYEFKPDFILTINHLGLDEDGVLTSLLESLEIPLASWYVDSPNLIVRSFDRNVSPYVSLFLWDRGYIKDMEDVGFESVTYLPLATDDAVFMPEKNRRSSAHYQCDVSFVGNSMVGPALESLEKIPGKLAPLVENMALLLSSTRMPFDAVLANLDTKDLGLLDTMSAQERLDFEAAILWRATLIYRLSCIKALKDFHPRIRGDEAWKKLLGNGYTFGLPLNYYKELPAFYNACKINFNATSLQMLNAVNQRVFDVPACGAFLLTDHQDTIEELFDVGKEIVTYRSRDEIPELVGFYLRNPKEREIIARRGRERILKEHTYRHRLGTIIQNMKNRYG</sequence>
<feature type="non-terminal residue" evidence="3">
    <location>
        <position position="1"/>
    </location>
</feature>
<dbReference type="AlphaFoldDB" id="A0A3B1CF14"/>
<protein>
    <submittedName>
        <fullName evidence="3">CgeB family protein</fullName>
    </submittedName>
</protein>
<dbReference type="Gene3D" id="3.40.50.150">
    <property type="entry name" value="Vaccinia Virus protein VP39"/>
    <property type="match status" value="1"/>
</dbReference>
<dbReference type="Pfam" id="PF13524">
    <property type="entry name" value="Glyco_trans_1_2"/>
    <property type="match status" value="1"/>
</dbReference>
<dbReference type="SUPFAM" id="SSF53335">
    <property type="entry name" value="S-adenosyl-L-methionine-dependent methyltransferases"/>
    <property type="match status" value="1"/>
</dbReference>
<name>A0A3B1CF14_9ZZZZ</name>
<proteinExistence type="predicted"/>
<dbReference type="Pfam" id="PF20157">
    <property type="entry name" value="Maf_flag10_N"/>
    <property type="match status" value="1"/>
</dbReference>
<reference evidence="3" key="1">
    <citation type="submission" date="2018-06" db="EMBL/GenBank/DDBJ databases">
        <authorList>
            <person name="Zhirakovskaya E."/>
        </authorList>
    </citation>
    <scope>NUCLEOTIDE SEQUENCE</scope>
</reference>
<evidence type="ECO:0000313" key="3">
    <source>
        <dbReference type="EMBL" id="VAX28799.1"/>
    </source>
</evidence>
<evidence type="ECO:0000259" key="1">
    <source>
        <dbReference type="Pfam" id="PF13524"/>
    </source>
</evidence>
<dbReference type="InterPro" id="IPR045376">
    <property type="entry name" value="Maf_N"/>
</dbReference>
<dbReference type="InterPro" id="IPR055259">
    <property type="entry name" value="YkvP/CgeB_Glyco_trans-like"/>
</dbReference>
<evidence type="ECO:0000259" key="2">
    <source>
        <dbReference type="Pfam" id="PF20157"/>
    </source>
</evidence>
<accession>A0A3B1CF14</accession>
<dbReference type="InterPro" id="IPR029063">
    <property type="entry name" value="SAM-dependent_MTases_sf"/>
</dbReference>
<dbReference type="EMBL" id="UOGH01000097">
    <property type="protein sequence ID" value="VAX28799.1"/>
    <property type="molecule type" value="Genomic_DNA"/>
</dbReference>
<feature type="domain" description="Glycosyltransferase Maf N-terminal" evidence="2">
    <location>
        <begin position="22"/>
        <end position="95"/>
    </location>
</feature>
<feature type="domain" description="Spore protein YkvP/CgeB glycosyl transferase-like" evidence="1">
    <location>
        <begin position="380"/>
        <end position="518"/>
    </location>
</feature>